<dbReference type="AlphaFoldDB" id="A0A815Q0T3"/>
<dbReference type="GO" id="GO:0051015">
    <property type="term" value="F:actin filament binding"/>
    <property type="evidence" value="ECO:0007669"/>
    <property type="project" value="TreeGrafter"/>
</dbReference>
<comment type="caution">
    <text evidence="11">The sequence shown here is derived from an EMBL/GenBank/DDBJ whole genome shotgun (WGS) entry which is preliminary data.</text>
</comment>
<keyword evidence="4 6" id="KW-0862">Zinc</keyword>
<evidence type="ECO:0000256" key="6">
    <source>
        <dbReference type="PROSITE-ProRule" id="PRU00125"/>
    </source>
</evidence>
<dbReference type="InterPro" id="IPR036028">
    <property type="entry name" value="SH3-like_dom_sf"/>
</dbReference>
<evidence type="ECO:0000256" key="1">
    <source>
        <dbReference type="ARBA" id="ARBA00022443"/>
    </source>
</evidence>
<dbReference type="PROSITE" id="PS00478">
    <property type="entry name" value="LIM_DOMAIN_1"/>
    <property type="match status" value="1"/>
</dbReference>
<dbReference type="Pfam" id="PF00880">
    <property type="entry name" value="Nebulin"/>
    <property type="match status" value="1"/>
</dbReference>
<evidence type="ECO:0000256" key="8">
    <source>
        <dbReference type="SAM" id="MobiDB-lite"/>
    </source>
</evidence>
<protein>
    <recommendedName>
        <fullName evidence="13">LIM and SH3 domain protein Lasp</fullName>
    </recommendedName>
</protein>
<evidence type="ECO:0000259" key="10">
    <source>
        <dbReference type="PROSITE" id="PS50023"/>
    </source>
</evidence>
<dbReference type="SMART" id="SM00132">
    <property type="entry name" value="LIM"/>
    <property type="match status" value="1"/>
</dbReference>
<name>A0A815Q0T3_9BILA</name>
<dbReference type="CDD" id="cd09447">
    <property type="entry name" value="LIM_LASP"/>
    <property type="match status" value="1"/>
</dbReference>
<dbReference type="PANTHER" id="PTHR46218:SF4">
    <property type="entry name" value="LIM AND SH3 DOMAIN PROTEIN LASP"/>
    <property type="match status" value="1"/>
</dbReference>
<dbReference type="PANTHER" id="PTHR46218">
    <property type="entry name" value="LASP"/>
    <property type="match status" value="1"/>
</dbReference>
<reference evidence="11" key="1">
    <citation type="submission" date="2021-02" db="EMBL/GenBank/DDBJ databases">
        <authorList>
            <person name="Nowell W R."/>
        </authorList>
    </citation>
    <scope>NUCLEOTIDE SEQUENCE</scope>
</reference>
<dbReference type="InterPro" id="IPR051759">
    <property type="entry name" value="LIM-SH3_domain_protein"/>
</dbReference>
<dbReference type="EMBL" id="CAJNOG010001577">
    <property type="protein sequence ID" value="CAF1455590.1"/>
    <property type="molecule type" value="Genomic_DNA"/>
</dbReference>
<dbReference type="PROSITE" id="PS50023">
    <property type="entry name" value="LIM_DOMAIN_2"/>
    <property type="match status" value="1"/>
</dbReference>
<gene>
    <name evidence="11" type="ORF">JYZ213_LOCUS40950</name>
</gene>
<evidence type="ECO:0000256" key="5">
    <source>
        <dbReference type="ARBA" id="ARBA00023038"/>
    </source>
</evidence>
<evidence type="ECO:0000313" key="12">
    <source>
        <dbReference type="Proteomes" id="UP000663845"/>
    </source>
</evidence>
<feature type="domain" description="SH3" evidence="9">
    <location>
        <begin position="298"/>
        <end position="358"/>
    </location>
</feature>
<organism evidence="11 12">
    <name type="scientific">Adineta steineri</name>
    <dbReference type="NCBI Taxonomy" id="433720"/>
    <lineage>
        <taxon>Eukaryota</taxon>
        <taxon>Metazoa</taxon>
        <taxon>Spiralia</taxon>
        <taxon>Gnathifera</taxon>
        <taxon>Rotifera</taxon>
        <taxon>Eurotatoria</taxon>
        <taxon>Bdelloidea</taxon>
        <taxon>Adinetida</taxon>
        <taxon>Adinetidae</taxon>
        <taxon>Adineta</taxon>
    </lineage>
</organism>
<dbReference type="SUPFAM" id="SSF50044">
    <property type="entry name" value="SH3-domain"/>
    <property type="match status" value="1"/>
</dbReference>
<dbReference type="SUPFAM" id="SSF57716">
    <property type="entry name" value="Glucocorticoid receptor-like (DNA-binding domain)"/>
    <property type="match status" value="1"/>
</dbReference>
<evidence type="ECO:0000256" key="2">
    <source>
        <dbReference type="ARBA" id="ARBA00022723"/>
    </source>
</evidence>
<feature type="compositionally biased region" description="Polar residues" evidence="8">
    <location>
        <begin position="243"/>
        <end position="252"/>
    </location>
</feature>
<sequence length="358" mass="40547">MSTGQKKCGKCEKIVYPAEEIKCLDKFWHKGCLKCTVCGMTLNVKNVKGYDRMPYCNVHYPQPKPTVVVDNPEMQRIRALTDIQSNAKYHEDFNKSKGKFTAVTDNPELTRAKEHQRIVSQAEYTGKRKDSTSQILAQDFNKSKGKFTAVTDNPELTRAKEHQRIVSQAEYTGKRKDSTSQILAQDHNQQPDVNNRNFNPSGPTVGRVADYDPINDDRGSLARGYEPTSKAMHASKYEINPKNVLQSNVKTDNNGNGNSNKNSYHQYEDEQQIPSSNNNNNHDDNHHSEQYSHGDNRSTQMKVRALYSYTAAESDEISFTEGDTLVECEQIDDGWMLGRNPKTGQQGLLPSNYVEIIQ</sequence>
<keyword evidence="3" id="KW-0677">Repeat</keyword>
<dbReference type="Proteomes" id="UP000663845">
    <property type="component" value="Unassembled WGS sequence"/>
</dbReference>
<dbReference type="GO" id="GO:0005925">
    <property type="term" value="C:focal adhesion"/>
    <property type="evidence" value="ECO:0007669"/>
    <property type="project" value="TreeGrafter"/>
</dbReference>
<dbReference type="Pfam" id="PF00412">
    <property type="entry name" value="LIM"/>
    <property type="match status" value="1"/>
</dbReference>
<dbReference type="InterPro" id="IPR001781">
    <property type="entry name" value="Znf_LIM"/>
</dbReference>
<accession>A0A815Q0T3</accession>
<dbReference type="SMART" id="SM00227">
    <property type="entry name" value="NEBU"/>
    <property type="match status" value="3"/>
</dbReference>
<dbReference type="GO" id="GO:0005737">
    <property type="term" value="C:cytoplasm"/>
    <property type="evidence" value="ECO:0007669"/>
    <property type="project" value="UniProtKB-ARBA"/>
</dbReference>
<dbReference type="Gene3D" id="2.30.30.40">
    <property type="entry name" value="SH3 Domains"/>
    <property type="match status" value="1"/>
</dbReference>
<dbReference type="PRINTS" id="PR00452">
    <property type="entry name" value="SH3DOMAIN"/>
</dbReference>
<evidence type="ECO:0000256" key="3">
    <source>
        <dbReference type="ARBA" id="ARBA00022737"/>
    </source>
</evidence>
<proteinExistence type="predicted"/>
<dbReference type="FunFam" id="2.10.110.10:FF:000087">
    <property type="entry name" value="LIM zinc-binding domain-containing Nebulette"/>
    <property type="match status" value="1"/>
</dbReference>
<dbReference type="GO" id="GO:0046872">
    <property type="term" value="F:metal ion binding"/>
    <property type="evidence" value="ECO:0007669"/>
    <property type="project" value="UniProtKB-KW"/>
</dbReference>
<dbReference type="PROSITE" id="PS51216">
    <property type="entry name" value="NEBULIN"/>
    <property type="match status" value="3"/>
</dbReference>
<evidence type="ECO:0008006" key="13">
    <source>
        <dbReference type="Google" id="ProtNLM"/>
    </source>
</evidence>
<keyword evidence="1 7" id="KW-0728">SH3 domain</keyword>
<dbReference type="InterPro" id="IPR000900">
    <property type="entry name" value="Nebulin_repeat"/>
</dbReference>
<evidence type="ECO:0000313" key="11">
    <source>
        <dbReference type="EMBL" id="CAF1455590.1"/>
    </source>
</evidence>
<dbReference type="PROSITE" id="PS50002">
    <property type="entry name" value="SH3"/>
    <property type="match status" value="1"/>
</dbReference>
<dbReference type="Gene3D" id="2.10.110.10">
    <property type="entry name" value="Cysteine Rich Protein"/>
    <property type="match status" value="1"/>
</dbReference>
<feature type="domain" description="LIM zinc-binding" evidence="10">
    <location>
        <begin position="6"/>
        <end position="66"/>
    </location>
</feature>
<dbReference type="SMART" id="SM00326">
    <property type="entry name" value="SH3"/>
    <property type="match status" value="1"/>
</dbReference>
<keyword evidence="5 6" id="KW-0440">LIM domain</keyword>
<evidence type="ECO:0000256" key="7">
    <source>
        <dbReference type="PROSITE-ProRule" id="PRU00192"/>
    </source>
</evidence>
<feature type="region of interest" description="Disordered" evidence="8">
    <location>
        <begin position="186"/>
        <end position="298"/>
    </location>
</feature>
<keyword evidence="2 6" id="KW-0479">Metal-binding</keyword>
<evidence type="ECO:0000259" key="9">
    <source>
        <dbReference type="PROSITE" id="PS50002"/>
    </source>
</evidence>
<feature type="compositionally biased region" description="Basic and acidic residues" evidence="8">
    <location>
        <begin position="281"/>
        <end position="296"/>
    </location>
</feature>
<dbReference type="Pfam" id="PF00018">
    <property type="entry name" value="SH3_1"/>
    <property type="match status" value="1"/>
</dbReference>
<feature type="compositionally biased region" description="Polar residues" evidence="8">
    <location>
        <begin position="186"/>
        <end position="202"/>
    </location>
</feature>
<feature type="compositionally biased region" description="Low complexity" evidence="8">
    <location>
        <begin position="253"/>
        <end position="263"/>
    </location>
</feature>
<evidence type="ECO:0000256" key="4">
    <source>
        <dbReference type="ARBA" id="ARBA00022833"/>
    </source>
</evidence>
<dbReference type="InterPro" id="IPR001452">
    <property type="entry name" value="SH3_domain"/>
</dbReference>